<feature type="domain" description="Endonuclease/exonuclease/phosphatase" evidence="13">
    <location>
        <begin position="117"/>
        <end position="351"/>
    </location>
</feature>
<dbReference type="GO" id="GO:0006302">
    <property type="term" value="P:double-strand break repair"/>
    <property type="evidence" value="ECO:0007669"/>
    <property type="project" value="TreeGrafter"/>
</dbReference>
<dbReference type="PANTHER" id="PTHR15822">
    <property type="entry name" value="TRAF AND TNF RECEPTOR-ASSOCIATED PROTEIN"/>
    <property type="match status" value="1"/>
</dbReference>
<evidence type="ECO:0000256" key="9">
    <source>
        <dbReference type="ARBA" id="ARBA00022842"/>
    </source>
</evidence>
<dbReference type="InterPro" id="IPR051547">
    <property type="entry name" value="TDP2-like"/>
</dbReference>
<dbReference type="FunFam" id="3.60.10.10:FF:000024">
    <property type="entry name" value="Tyrosyl-DNA phosphodiesterase 2"/>
    <property type="match status" value="1"/>
</dbReference>
<keyword evidence="9" id="KW-0460">Magnesium</keyword>
<keyword evidence="11" id="KW-0539">Nucleus</keyword>
<dbReference type="SUPFAM" id="SSF56219">
    <property type="entry name" value="DNase I-like"/>
    <property type="match status" value="1"/>
</dbReference>
<dbReference type="CDD" id="cd14344">
    <property type="entry name" value="UBA_TYDP2"/>
    <property type="match status" value="1"/>
</dbReference>
<keyword evidence="7" id="KW-0227">DNA damage</keyword>
<dbReference type="GO" id="GO:0003697">
    <property type="term" value="F:single-stranded DNA binding"/>
    <property type="evidence" value="ECO:0007669"/>
    <property type="project" value="TreeGrafter"/>
</dbReference>
<keyword evidence="10" id="KW-0234">DNA repair</keyword>
<reference evidence="15" key="1">
    <citation type="submission" date="2025-08" db="UniProtKB">
        <authorList>
            <consortium name="RefSeq"/>
        </authorList>
    </citation>
    <scope>IDENTIFICATION</scope>
</reference>
<dbReference type="InterPro" id="IPR036691">
    <property type="entry name" value="Endo/exonu/phosph_ase_sf"/>
</dbReference>
<dbReference type="GeneID" id="117355806"/>
<evidence type="ECO:0000256" key="6">
    <source>
        <dbReference type="ARBA" id="ARBA00022723"/>
    </source>
</evidence>
<dbReference type="CDD" id="cd09080">
    <property type="entry name" value="TDP2"/>
    <property type="match status" value="1"/>
</dbReference>
<gene>
    <name evidence="15" type="primary">TDP2</name>
</gene>
<comment type="cofactor">
    <cofactor evidence="1">
        <name>Mn(2+)</name>
        <dbReference type="ChEBI" id="CHEBI:29035"/>
    </cofactor>
</comment>
<dbReference type="PANTHER" id="PTHR15822:SF4">
    <property type="entry name" value="TYROSYL-DNA PHOSPHODIESTERASE 2"/>
    <property type="match status" value="1"/>
</dbReference>
<accession>A0A6P8QW22</accession>
<evidence type="ECO:0000313" key="14">
    <source>
        <dbReference type="Proteomes" id="UP000515159"/>
    </source>
</evidence>
<evidence type="ECO:0000256" key="5">
    <source>
        <dbReference type="ARBA" id="ARBA00022722"/>
    </source>
</evidence>
<dbReference type="SUPFAM" id="SSF46934">
    <property type="entry name" value="UBA-like"/>
    <property type="match status" value="1"/>
</dbReference>
<proteinExistence type="predicted"/>
<dbReference type="FunCoup" id="A0A6P8QW22">
    <property type="interactions" value="2600"/>
</dbReference>
<dbReference type="InterPro" id="IPR005135">
    <property type="entry name" value="Endo/exonuclease/phosphatase"/>
</dbReference>
<dbReference type="CTD" id="51567"/>
<evidence type="ECO:0000313" key="15">
    <source>
        <dbReference type="RefSeq" id="XP_033790746.1"/>
    </source>
</evidence>
<dbReference type="InParanoid" id="A0A6P8QW22"/>
<comment type="subcellular location">
    <subcellularLocation>
        <location evidence="3">Nucleus</location>
        <location evidence="3">PML body</location>
    </subcellularLocation>
</comment>
<evidence type="ECO:0000256" key="7">
    <source>
        <dbReference type="ARBA" id="ARBA00022763"/>
    </source>
</evidence>
<name>A0A6P8QW22_GEOSA</name>
<dbReference type="Gene3D" id="1.10.8.10">
    <property type="entry name" value="DNA helicase RuvA subunit, C-terminal domain"/>
    <property type="match status" value="1"/>
</dbReference>
<evidence type="ECO:0000256" key="4">
    <source>
        <dbReference type="ARBA" id="ARBA00017870"/>
    </source>
</evidence>
<evidence type="ECO:0000259" key="13">
    <source>
        <dbReference type="Pfam" id="PF03372"/>
    </source>
</evidence>
<dbReference type="Pfam" id="PF14555">
    <property type="entry name" value="UBA_4"/>
    <property type="match status" value="1"/>
</dbReference>
<dbReference type="KEGG" id="gsh:117355806"/>
<evidence type="ECO:0000256" key="3">
    <source>
        <dbReference type="ARBA" id="ARBA00004322"/>
    </source>
</evidence>
<dbReference type="RefSeq" id="XP_033790746.1">
    <property type="nucleotide sequence ID" value="XM_033934855.1"/>
</dbReference>
<dbReference type="Proteomes" id="UP000515159">
    <property type="component" value="Chromosome 2"/>
</dbReference>
<organism evidence="14 15">
    <name type="scientific">Geotrypetes seraphini</name>
    <name type="common">Gaboon caecilian</name>
    <name type="synonym">Caecilia seraphini</name>
    <dbReference type="NCBI Taxonomy" id="260995"/>
    <lineage>
        <taxon>Eukaryota</taxon>
        <taxon>Metazoa</taxon>
        <taxon>Chordata</taxon>
        <taxon>Craniata</taxon>
        <taxon>Vertebrata</taxon>
        <taxon>Euteleostomi</taxon>
        <taxon>Amphibia</taxon>
        <taxon>Gymnophiona</taxon>
        <taxon>Geotrypetes</taxon>
    </lineage>
</organism>
<keyword evidence="5" id="KW-0540">Nuclease</keyword>
<protein>
    <recommendedName>
        <fullName evidence="4">Tyrosyl-DNA phosphodiesterase 2</fullName>
    </recommendedName>
    <alternativeName>
        <fullName evidence="12">5'-tyrosyl-DNA phosphodiesterase</fullName>
    </alternativeName>
</protein>
<dbReference type="GO" id="GO:0005737">
    <property type="term" value="C:cytoplasm"/>
    <property type="evidence" value="ECO:0007669"/>
    <property type="project" value="TreeGrafter"/>
</dbReference>
<evidence type="ECO:0000256" key="2">
    <source>
        <dbReference type="ARBA" id="ARBA00001946"/>
    </source>
</evidence>
<dbReference type="InterPro" id="IPR009060">
    <property type="entry name" value="UBA-like_sf"/>
</dbReference>
<comment type="cofactor">
    <cofactor evidence="2">
        <name>Mg(2+)</name>
        <dbReference type="ChEBI" id="CHEBI:18420"/>
    </cofactor>
</comment>
<dbReference type="Gene3D" id="3.60.10.10">
    <property type="entry name" value="Endonuclease/exonuclease/phosphatase"/>
    <property type="match status" value="1"/>
</dbReference>
<dbReference type="Pfam" id="PF03372">
    <property type="entry name" value="Exo_endo_phos"/>
    <property type="match status" value="1"/>
</dbReference>
<evidence type="ECO:0000256" key="12">
    <source>
        <dbReference type="ARBA" id="ARBA00031304"/>
    </source>
</evidence>
<dbReference type="GO" id="GO:0004518">
    <property type="term" value="F:nuclease activity"/>
    <property type="evidence" value="ECO:0007669"/>
    <property type="project" value="UniProtKB-KW"/>
</dbReference>
<dbReference type="AlphaFoldDB" id="A0A6P8QW22"/>
<evidence type="ECO:0000256" key="10">
    <source>
        <dbReference type="ARBA" id="ARBA00023204"/>
    </source>
</evidence>
<sequence>MEVAPGVSRDEVDAEEAVRQQQRTEFASIAGCDLAVAQSYLAENSWEMERALNSFFESPIQGISSQHNHLASLDTVMSASETCIDLTDDNLAVVSLSATGNTTESVQHEDDSTFSFLTWNIDGLDLENLQERARGMCSYLALYTPDVVFLQELIVPYYNYLKKRAVTYTIIAGGEDGYFTGIMLKTSRVKLLSQEIIPFETTAMMRNLLIVQVNISGNNVCLMTSHLESTKEHSKERLNQLKLVLEKMQAVPESTTVIFAGDTNLRDKEVTKIGGLPANILDIWEFLGKPEHCRYTWDTKMNSNLGAPYTCRLRFDRILYRAAASGSQMIPRALDLLGLEKLDCGRFTSDHWGLLCSFDVVL</sequence>
<keyword evidence="14" id="KW-1185">Reference proteome</keyword>
<dbReference type="GO" id="GO:0046872">
    <property type="term" value="F:metal ion binding"/>
    <property type="evidence" value="ECO:0007669"/>
    <property type="project" value="UniProtKB-KW"/>
</dbReference>
<dbReference type="OrthoDB" id="9975959at2759"/>
<evidence type="ECO:0000256" key="11">
    <source>
        <dbReference type="ARBA" id="ARBA00023242"/>
    </source>
</evidence>
<dbReference type="GO" id="GO:0016605">
    <property type="term" value="C:PML body"/>
    <property type="evidence" value="ECO:0007669"/>
    <property type="project" value="UniProtKB-SubCell"/>
</dbReference>
<dbReference type="GO" id="GO:0070260">
    <property type="term" value="F:5'-tyrosyl-DNA phosphodiesterase activity"/>
    <property type="evidence" value="ECO:0007669"/>
    <property type="project" value="TreeGrafter"/>
</dbReference>
<keyword evidence="8" id="KW-0378">Hydrolase</keyword>
<evidence type="ECO:0000256" key="1">
    <source>
        <dbReference type="ARBA" id="ARBA00001936"/>
    </source>
</evidence>
<keyword evidence="6" id="KW-0479">Metal-binding</keyword>
<evidence type="ECO:0000256" key="8">
    <source>
        <dbReference type="ARBA" id="ARBA00022801"/>
    </source>
</evidence>